<evidence type="ECO:0008006" key="4">
    <source>
        <dbReference type="Google" id="ProtNLM"/>
    </source>
</evidence>
<reference evidence="2 3" key="1">
    <citation type="submission" date="2016-10" db="EMBL/GenBank/DDBJ databases">
        <authorList>
            <person name="de Groot N.N."/>
        </authorList>
    </citation>
    <scope>NUCLEOTIDE SEQUENCE [LARGE SCALE GENOMIC DNA]</scope>
    <source>
        <strain evidence="2 3">CGMCC 4.7037</strain>
    </source>
</reference>
<dbReference type="EMBL" id="FNVT01000015">
    <property type="protein sequence ID" value="SEH00097.1"/>
    <property type="molecule type" value="Genomic_DNA"/>
</dbReference>
<feature type="region of interest" description="Disordered" evidence="1">
    <location>
        <begin position="933"/>
        <end position="1075"/>
    </location>
</feature>
<feature type="region of interest" description="Disordered" evidence="1">
    <location>
        <begin position="182"/>
        <end position="304"/>
    </location>
</feature>
<feature type="region of interest" description="Disordered" evidence="1">
    <location>
        <begin position="759"/>
        <end position="778"/>
    </location>
</feature>
<feature type="compositionally biased region" description="Polar residues" evidence="1">
    <location>
        <begin position="218"/>
        <end position="250"/>
    </location>
</feature>
<dbReference type="Proteomes" id="UP000236732">
    <property type="component" value="Unassembled WGS sequence"/>
</dbReference>
<gene>
    <name evidence="2" type="ORF">SAMN05444920_11576</name>
</gene>
<protein>
    <recommendedName>
        <fullName evidence="4">Secreted protein</fullName>
    </recommendedName>
</protein>
<feature type="compositionally biased region" description="Polar residues" evidence="1">
    <location>
        <begin position="182"/>
        <end position="196"/>
    </location>
</feature>
<sequence length="1328" mass="139749">MGAALASGDVAAPDGKVVQEAEPGAAVVAVSGIVAGPGAVSVPGTTDAGAWEMVVAAIDTGDPELVADRVLALDDEERRAVAAALPDHLLVAERRAALRRQERVTRTERKAEATWREYVRQAARAGRTVYDHERWRWDAPWNPPRHPEPGESWIEPMRVAGAGTISDAAAVVAWLNLRDLQTSQTSQDRPTGSTTPDRPAGPTVLSGPDRAAGATRPTGLTSSQDRPTGSATPDRPTSLTGPDQPIGSTGSDRRIGSDCSLGQGQPPGSIGEDRRTGLISQDRPINPDRPIGQDPTAGSTGQGGAMTALERVLADRPIGWHVDFAVRLALSLAPAPRKRRGPDGTAALALAMLRRSGAVPPEHDPLVVAWASVPPTVAELRTDPLLDHLLPRLFEAEGAGAVLRDERSASPTSRAWLAALDELTHEGRISRDLLLDGCLGRFLRGGPAADLRFFVRLHELLDPSHDEVYQRRHTYLRLLPTVPGPVAESVLRYVRRLEALGPGEVTEALRALLFRGERKLLTAGLTWLDEAARDPAIDLDALAPALGSAFACESADVQGRAVRMAVKHAKRFTAPGAQALRDAIGALPQEFGETLAAVFGGEAERDPDAFTPTPLPAPREPGPFPAPILAAENLGTVPNGTGWVAAELWLAGVVRLHAHDPEGLAVRLARERTSGEALERPWPHIGQWSDEIARLIVTRTPLPEEKLIGEGTHVATAGGATAAKAIAGGATGVNTGGVVRRSLGAVAEAGGAVGRAGRKARGRGVLGTGRRPRRGGPRLPLAGEVPVVHLFLLRRWAEVYEAIEAGTLPPYLLSEPTEGTGHLNAGELVERVAGYERLGVEALPVDLQQALLRLPREVAPEVAARANRLTSAAGRAVARWMNGGRPDPVSEIGWAYLLGPAQAAPGRAGVSGADVAGLGHVAVADPGRAGLSGAGAAGRGRVALSGSNEADPRRAGLPGSGQADLGRVAFSGSNEADPRRAGLPGSGQADLGRGGSSGPGEADPGREGLSVPVPGSVPEQEPVPKQEPEQAGPGRVGVSGSFEADLGRFGPSGMGEAGSGRGGLAKSGADGSRRAYTSGGAEVGWVGEYLDDREVSGAHVYDLVPRMRATPTGLPLVDELLSGPTAHRLEDHDACMSWWPYVMPSHREAVALHLVPHLLLRWRRPQVEPAQAQALALAGGPPGEGVALVQAYFVADRAWSRWPEERARPVVGMVARGDLDAEQLGRQLALLVRRTALKTGPVFETLESAAKLGAHREVWRIMMGFLAAYLPGPGEQVLSRHTQCLGFALRAAQWAGARGPVPCVAEIARRRASNNFVREARRLHTYLT</sequence>
<keyword evidence="3" id="KW-1185">Reference proteome</keyword>
<evidence type="ECO:0000313" key="2">
    <source>
        <dbReference type="EMBL" id="SEH00097.1"/>
    </source>
</evidence>
<proteinExistence type="predicted"/>
<evidence type="ECO:0000313" key="3">
    <source>
        <dbReference type="Proteomes" id="UP000236732"/>
    </source>
</evidence>
<feature type="compositionally biased region" description="Gly residues" evidence="1">
    <location>
        <begin position="1050"/>
        <end position="1065"/>
    </location>
</feature>
<evidence type="ECO:0000256" key="1">
    <source>
        <dbReference type="SAM" id="MobiDB-lite"/>
    </source>
</evidence>
<organism evidence="2 3">
    <name type="scientific">Nonomuraea solani</name>
    <dbReference type="NCBI Taxonomy" id="1144553"/>
    <lineage>
        <taxon>Bacteria</taxon>
        <taxon>Bacillati</taxon>
        <taxon>Actinomycetota</taxon>
        <taxon>Actinomycetes</taxon>
        <taxon>Streptosporangiales</taxon>
        <taxon>Streptosporangiaceae</taxon>
        <taxon>Nonomuraea</taxon>
    </lineage>
</organism>
<accession>A0A1H6EQF7</accession>
<name>A0A1H6EQF7_9ACTN</name>